<sequence length="419" mass="46254">MMLCRFLILLLLIVLSNGEVIRVDLNRRILKNSQLQRTEGLTKPKHLQSGTQPYGDFSDMLYIAKIGIGTPAQTFELVMDTGSSNIWVVDKATCQTLDCKGDNRNMFNKTKSSTLKSLNKDLEIDYGTGSVKGHAYSDTVEITGTGISIKNQDLLLAYSVDDTFRHQPIDGIFGLSWPAAAEGLNAPINGLSAVLDQHLFTVYMKRLGSSSYNVIEDGGAITYGAIDTNNCESEISYVNLVEDMNSRYYWQFNLEGLSIGDYSYEKNQQAISDTGTSFLVGPQKQVDNIYQQIGAFYDTDYGLYVLECDKISGLPSLNLKIGGNLFAIPPDQYVLQFNSTDTYCIVAIQTMDAGGPDWILGDTFIRSYCNIYDIGGQRIGFAKPKATAATKPKDNSASLSTLQPFVFVIIFIISIVIKL</sequence>
<keyword evidence="3" id="KW-0964">Secreted</keyword>
<reference evidence="17" key="1">
    <citation type="submission" date="2022-11" db="UniProtKB">
        <authorList>
            <consortium name="WormBaseParasite"/>
        </authorList>
    </citation>
    <scope>IDENTIFICATION</scope>
</reference>
<comment type="subcellular location">
    <subcellularLocation>
        <location evidence="1">Secreted</location>
    </subcellularLocation>
</comment>
<dbReference type="InterPro" id="IPR001969">
    <property type="entry name" value="Aspartic_peptidase_AS"/>
</dbReference>
<dbReference type="Proteomes" id="UP000887540">
    <property type="component" value="Unplaced"/>
</dbReference>
<keyword evidence="4 12" id="KW-0645">Protease</keyword>
<dbReference type="InterPro" id="IPR033121">
    <property type="entry name" value="PEPTIDASE_A1"/>
</dbReference>
<organism evidence="16 17">
    <name type="scientific">Acrobeloides nanus</name>
    <dbReference type="NCBI Taxonomy" id="290746"/>
    <lineage>
        <taxon>Eukaryota</taxon>
        <taxon>Metazoa</taxon>
        <taxon>Ecdysozoa</taxon>
        <taxon>Nematoda</taxon>
        <taxon>Chromadorea</taxon>
        <taxon>Rhabditida</taxon>
        <taxon>Tylenchina</taxon>
        <taxon>Cephalobomorpha</taxon>
        <taxon>Cephaloboidea</taxon>
        <taxon>Cephalobidae</taxon>
        <taxon>Acrobeloides</taxon>
    </lineage>
</organism>
<feature type="active site" evidence="10">
    <location>
        <position position="273"/>
    </location>
</feature>
<evidence type="ECO:0000256" key="6">
    <source>
        <dbReference type="ARBA" id="ARBA00022750"/>
    </source>
</evidence>
<evidence type="ECO:0000256" key="14">
    <source>
        <dbReference type="SAM" id="SignalP"/>
    </source>
</evidence>
<dbReference type="GO" id="GO:0005576">
    <property type="term" value="C:extracellular region"/>
    <property type="evidence" value="ECO:0007669"/>
    <property type="project" value="UniProtKB-SubCell"/>
</dbReference>
<feature type="signal peptide" evidence="14">
    <location>
        <begin position="1"/>
        <end position="18"/>
    </location>
</feature>
<evidence type="ECO:0000313" key="17">
    <source>
        <dbReference type="WBParaSite" id="ACRNAN_scaffold1434.g23694.t1"/>
    </source>
</evidence>
<dbReference type="PANTHER" id="PTHR47966">
    <property type="entry name" value="BETA-SITE APP-CLEAVING ENZYME, ISOFORM A-RELATED"/>
    <property type="match status" value="1"/>
</dbReference>
<dbReference type="AlphaFoldDB" id="A0A914CUU4"/>
<dbReference type="CDD" id="cd05471">
    <property type="entry name" value="pepsin_like"/>
    <property type="match status" value="1"/>
</dbReference>
<dbReference type="InterPro" id="IPR034164">
    <property type="entry name" value="Pepsin-like_dom"/>
</dbReference>
<evidence type="ECO:0000256" key="12">
    <source>
        <dbReference type="RuleBase" id="RU000454"/>
    </source>
</evidence>
<evidence type="ECO:0000313" key="16">
    <source>
        <dbReference type="Proteomes" id="UP000887540"/>
    </source>
</evidence>
<dbReference type="PROSITE" id="PS00141">
    <property type="entry name" value="ASP_PROTEASE"/>
    <property type="match status" value="1"/>
</dbReference>
<protein>
    <submittedName>
        <fullName evidence="17">Peptidase A1 domain-containing protein</fullName>
    </submittedName>
</protein>
<dbReference type="GO" id="GO:0005764">
    <property type="term" value="C:lysosome"/>
    <property type="evidence" value="ECO:0007669"/>
    <property type="project" value="TreeGrafter"/>
</dbReference>
<proteinExistence type="inferred from homology"/>
<dbReference type="FunFam" id="2.40.70.10:FF:000008">
    <property type="entry name" value="Cathepsin D"/>
    <property type="match status" value="1"/>
</dbReference>
<dbReference type="FunFam" id="2.40.70.10:FF:000058">
    <property type="entry name" value="ASpartyl Protease"/>
    <property type="match status" value="1"/>
</dbReference>
<evidence type="ECO:0000256" key="3">
    <source>
        <dbReference type="ARBA" id="ARBA00022525"/>
    </source>
</evidence>
<dbReference type="PROSITE" id="PS51767">
    <property type="entry name" value="PEPTIDASE_A1"/>
    <property type="match status" value="1"/>
</dbReference>
<comment type="similarity">
    <text evidence="2 12">Belongs to the peptidase A1 family.</text>
</comment>
<dbReference type="GO" id="GO:0006508">
    <property type="term" value="P:proteolysis"/>
    <property type="evidence" value="ECO:0007669"/>
    <property type="project" value="UniProtKB-KW"/>
</dbReference>
<keyword evidence="6 12" id="KW-0064">Aspartyl protease</keyword>
<keyword evidence="13" id="KW-1133">Transmembrane helix</keyword>
<keyword evidence="13" id="KW-0812">Transmembrane</keyword>
<name>A0A914CUU4_9BILA</name>
<feature type="active site" evidence="10">
    <location>
        <position position="80"/>
    </location>
</feature>
<evidence type="ECO:0000256" key="13">
    <source>
        <dbReference type="SAM" id="Phobius"/>
    </source>
</evidence>
<evidence type="ECO:0000256" key="9">
    <source>
        <dbReference type="ARBA" id="ARBA00023180"/>
    </source>
</evidence>
<dbReference type="InterPro" id="IPR021109">
    <property type="entry name" value="Peptidase_aspartic_dom_sf"/>
</dbReference>
<keyword evidence="8 11" id="KW-1015">Disulfide bond</keyword>
<keyword evidence="9" id="KW-0325">Glycoprotein</keyword>
<evidence type="ECO:0000256" key="4">
    <source>
        <dbReference type="ARBA" id="ARBA00022670"/>
    </source>
</evidence>
<keyword evidence="13" id="KW-0472">Membrane</keyword>
<keyword evidence="5 14" id="KW-0732">Signal</keyword>
<feature type="transmembrane region" description="Helical" evidence="13">
    <location>
        <begin position="397"/>
        <end position="417"/>
    </location>
</feature>
<evidence type="ECO:0000256" key="10">
    <source>
        <dbReference type="PIRSR" id="PIRSR601461-1"/>
    </source>
</evidence>
<evidence type="ECO:0000256" key="8">
    <source>
        <dbReference type="ARBA" id="ARBA00023157"/>
    </source>
</evidence>
<evidence type="ECO:0000256" key="7">
    <source>
        <dbReference type="ARBA" id="ARBA00022801"/>
    </source>
</evidence>
<feature type="domain" description="Peptidase A1" evidence="15">
    <location>
        <begin position="62"/>
        <end position="382"/>
    </location>
</feature>
<evidence type="ECO:0000256" key="5">
    <source>
        <dbReference type="ARBA" id="ARBA00022729"/>
    </source>
</evidence>
<dbReference type="PRINTS" id="PR00792">
    <property type="entry name" value="PEPSIN"/>
</dbReference>
<evidence type="ECO:0000256" key="1">
    <source>
        <dbReference type="ARBA" id="ARBA00004613"/>
    </source>
</evidence>
<dbReference type="InterPro" id="IPR001461">
    <property type="entry name" value="Aspartic_peptidase_A1"/>
</dbReference>
<dbReference type="PANTHER" id="PTHR47966:SF8">
    <property type="entry name" value="ASPARTIC PROTEASE 1-RELATED"/>
    <property type="match status" value="1"/>
</dbReference>
<dbReference type="GO" id="GO:0004190">
    <property type="term" value="F:aspartic-type endopeptidase activity"/>
    <property type="evidence" value="ECO:0007669"/>
    <property type="project" value="UniProtKB-KW"/>
</dbReference>
<evidence type="ECO:0000259" key="15">
    <source>
        <dbReference type="PROSITE" id="PS51767"/>
    </source>
</evidence>
<evidence type="ECO:0000256" key="2">
    <source>
        <dbReference type="ARBA" id="ARBA00007447"/>
    </source>
</evidence>
<dbReference type="Gene3D" id="2.40.70.10">
    <property type="entry name" value="Acid Proteases"/>
    <property type="match status" value="2"/>
</dbReference>
<accession>A0A914CUU4</accession>
<dbReference type="WBParaSite" id="ACRNAN_scaffold1434.g23694.t1">
    <property type="protein sequence ID" value="ACRNAN_scaffold1434.g23694.t1"/>
    <property type="gene ID" value="ACRNAN_scaffold1434.g23694"/>
</dbReference>
<keyword evidence="16" id="KW-1185">Reference proteome</keyword>
<dbReference type="Pfam" id="PF00026">
    <property type="entry name" value="Asp"/>
    <property type="match status" value="1"/>
</dbReference>
<dbReference type="SUPFAM" id="SSF50630">
    <property type="entry name" value="Acid proteases"/>
    <property type="match status" value="1"/>
</dbReference>
<evidence type="ECO:0000256" key="11">
    <source>
        <dbReference type="PIRSR" id="PIRSR601461-2"/>
    </source>
</evidence>
<keyword evidence="7 12" id="KW-0378">Hydrolase</keyword>
<feature type="disulfide bond" evidence="11">
    <location>
        <begin position="308"/>
        <end position="344"/>
    </location>
</feature>
<feature type="chain" id="PRO_5037110962" evidence="14">
    <location>
        <begin position="19"/>
        <end position="419"/>
    </location>
</feature>